<proteinExistence type="inferred from homology"/>
<dbReference type="KEGG" id="dpn:BCB69_00180"/>
<dbReference type="GO" id="GO:0032977">
    <property type="term" value="F:membrane insertase activity"/>
    <property type="evidence" value="ECO:0007669"/>
    <property type="project" value="InterPro"/>
</dbReference>
<dbReference type="EMBL" id="CP017037">
    <property type="protein sequence ID" value="AOH38547.1"/>
    <property type="molecule type" value="Genomic_DNA"/>
</dbReference>
<reference evidence="13" key="1">
    <citation type="submission" date="2016-08" db="EMBL/GenBank/DDBJ databases">
        <authorList>
            <person name="Holder M.E."/>
            <person name="Ajami N.J."/>
            <person name="Petrosino J.F."/>
        </authorList>
    </citation>
    <scope>NUCLEOTIDE SEQUENCE [LARGE SCALE GENOMIC DNA]</scope>
    <source>
        <strain evidence="13">F0677</strain>
    </source>
</reference>
<keyword evidence="3" id="KW-1003">Cell membrane</keyword>
<dbReference type="InterPro" id="IPR047196">
    <property type="entry name" value="YidC_ALB_C"/>
</dbReference>
<keyword evidence="5" id="KW-0653">Protein transport</keyword>
<feature type="transmembrane region" description="Helical" evidence="10">
    <location>
        <begin position="39"/>
        <end position="59"/>
    </location>
</feature>
<keyword evidence="8" id="KW-0143">Chaperone</keyword>
<dbReference type="CDD" id="cd20070">
    <property type="entry name" value="5TM_YidC_Alb3"/>
    <property type="match status" value="1"/>
</dbReference>
<dbReference type="NCBIfam" id="TIGR03592">
    <property type="entry name" value="yidC_oxa1_cterm"/>
    <property type="match status" value="1"/>
</dbReference>
<evidence type="ECO:0000256" key="1">
    <source>
        <dbReference type="ARBA" id="ARBA00004651"/>
    </source>
</evidence>
<evidence type="ECO:0000256" key="6">
    <source>
        <dbReference type="ARBA" id="ARBA00022989"/>
    </source>
</evidence>
<evidence type="ECO:0000256" key="4">
    <source>
        <dbReference type="ARBA" id="ARBA00022692"/>
    </source>
</evidence>
<keyword evidence="7 10" id="KW-0472">Membrane</keyword>
<evidence type="ECO:0000256" key="3">
    <source>
        <dbReference type="ARBA" id="ARBA00022475"/>
    </source>
</evidence>
<keyword evidence="6 10" id="KW-1133">Transmembrane helix</keyword>
<dbReference type="InterPro" id="IPR001708">
    <property type="entry name" value="YidC/ALB3/OXA1/COX18"/>
</dbReference>
<dbReference type="Proteomes" id="UP000094757">
    <property type="component" value="Chromosome"/>
</dbReference>
<gene>
    <name evidence="12" type="ORF">BCB69_00180</name>
</gene>
<evidence type="ECO:0000256" key="9">
    <source>
        <dbReference type="RuleBase" id="RU003945"/>
    </source>
</evidence>
<evidence type="ECO:0000313" key="12">
    <source>
        <dbReference type="EMBL" id="AOH38547.1"/>
    </source>
</evidence>
<evidence type="ECO:0000259" key="11">
    <source>
        <dbReference type="Pfam" id="PF02096"/>
    </source>
</evidence>
<dbReference type="GO" id="GO:0005886">
    <property type="term" value="C:plasma membrane"/>
    <property type="evidence" value="ECO:0007669"/>
    <property type="project" value="UniProtKB-SubCell"/>
</dbReference>
<dbReference type="PRINTS" id="PR00701">
    <property type="entry name" value="60KDINNERMP"/>
</dbReference>
<evidence type="ECO:0000256" key="8">
    <source>
        <dbReference type="ARBA" id="ARBA00023186"/>
    </source>
</evidence>
<dbReference type="STRING" id="39950.BCB69_00180"/>
<evidence type="ECO:0000256" key="2">
    <source>
        <dbReference type="ARBA" id="ARBA00022448"/>
    </source>
</evidence>
<dbReference type="InterPro" id="IPR028055">
    <property type="entry name" value="YidC/Oxa/ALB_C"/>
</dbReference>
<evidence type="ECO:0000256" key="10">
    <source>
        <dbReference type="SAM" id="Phobius"/>
    </source>
</evidence>
<evidence type="ECO:0000256" key="7">
    <source>
        <dbReference type="ARBA" id="ARBA00023136"/>
    </source>
</evidence>
<dbReference type="AlphaFoldDB" id="A0A1B3WC55"/>
<sequence>MSNFQIPVLSTFVGWLAGLMASAVQFFYNMTESFGYPSYGIAIIMLTLAIKFMLLPLALKQIKSMKGMQEIQPKIQALQRKYKNDRTKLSMEMQKLYREHNISPLAGCLPLLIQMPFLISIFYALQSFHYEEAHQSFLWLSSLADKDPTYILPVLSALTTWAISSQTQPKNVEGSQKVMTYFMPLFIGYISINFPSGLVIYWVVSNLFQFVQQTIVFHQDKGLRSVINNESRNKKGVVTVRSEEADKKK</sequence>
<name>A0A1B3WC55_9FIRM</name>
<dbReference type="Pfam" id="PF02096">
    <property type="entry name" value="60KD_IMP"/>
    <property type="match status" value="1"/>
</dbReference>
<feature type="transmembrane region" description="Helical" evidence="10">
    <location>
        <begin position="105"/>
        <end position="128"/>
    </location>
</feature>
<accession>A0A1B3WC55</accession>
<keyword evidence="4 9" id="KW-0812">Transmembrane</keyword>
<dbReference type="PANTHER" id="PTHR12428:SF65">
    <property type="entry name" value="CYTOCHROME C OXIDASE ASSEMBLY PROTEIN COX18, MITOCHONDRIAL"/>
    <property type="match status" value="1"/>
</dbReference>
<protein>
    <submittedName>
        <fullName evidence="12">Stage III sporulation protein J</fullName>
    </submittedName>
</protein>
<dbReference type="RefSeq" id="WP_069176679.1">
    <property type="nucleotide sequence ID" value="NZ_CP017037.1"/>
</dbReference>
<evidence type="ECO:0000313" key="13">
    <source>
        <dbReference type="Proteomes" id="UP000094757"/>
    </source>
</evidence>
<organism evidence="12 13">
    <name type="scientific">Dialister pneumosintes</name>
    <dbReference type="NCBI Taxonomy" id="39950"/>
    <lineage>
        <taxon>Bacteria</taxon>
        <taxon>Bacillati</taxon>
        <taxon>Bacillota</taxon>
        <taxon>Negativicutes</taxon>
        <taxon>Veillonellales</taxon>
        <taxon>Veillonellaceae</taxon>
        <taxon>Dialister</taxon>
    </lineage>
</organism>
<dbReference type="GO" id="GO:0051205">
    <property type="term" value="P:protein insertion into membrane"/>
    <property type="evidence" value="ECO:0007669"/>
    <property type="project" value="TreeGrafter"/>
</dbReference>
<feature type="transmembrane region" description="Helical" evidence="10">
    <location>
        <begin position="185"/>
        <end position="204"/>
    </location>
</feature>
<evidence type="ECO:0000256" key="5">
    <source>
        <dbReference type="ARBA" id="ARBA00022927"/>
    </source>
</evidence>
<comment type="similarity">
    <text evidence="9">Belongs to the OXA1/ALB3/YidC family.</text>
</comment>
<feature type="domain" description="Membrane insertase YidC/Oxa/ALB C-terminal" evidence="11">
    <location>
        <begin position="39"/>
        <end position="216"/>
    </location>
</feature>
<keyword evidence="2" id="KW-0813">Transport</keyword>
<dbReference type="GO" id="GO:0015031">
    <property type="term" value="P:protein transport"/>
    <property type="evidence" value="ECO:0007669"/>
    <property type="project" value="UniProtKB-KW"/>
</dbReference>
<comment type="subcellular location">
    <subcellularLocation>
        <location evidence="1">Cell membrane</location>
        <topology evidence="1">Multi-pass membrane protein</topology>
    </subcellularLocation>
    <subcellularLocation>
        <location evidence="9">Membrane</location>
        <topology evidence="9">Multi-pass membrane protein</topology>
    </subcellularLocation>
</comment>
<dbReference type="PANTHER" id="PTHR12428">
    <property type="entry name" value="OXA1"/>
    <property type="match status" value="1"/>
</dbReference>